<dbReference type="GeneID" id="77727324"/>
<feature type="region of interest" description="Disordered" evidence="1">
    <location>
        <begin position="227"/>
        <end position="251"/>
    </location>
</feature>
<feature type="compositionally biased region" description="Basic and acidic residues" evidence="1">
    <location>
        <begin position="233"/>
        <end position="250"/>
    </location>
</feature>
<dbReference type="Proteomes" id="UP001164286">
    <property type="component" value="Unassembled WGS sequence"/>
</dbReference>
<name>A0AA38LPA5_9TREE</name>
<sequence length="312" mass="34663">MTERVSASNACRLYSRHIPPSPMRVTVSSHSSAEQVFYKFRTNVGDKTRITFFLKVGDDARTFEGYGDALCVEVTEADKVKVSGATYACAADYKVNMIERNEAGEVTGVTIKGGWRFRPRQFPPLPRSYISSPKSVSDSPSAISMQFNFPARAAGGTLDIIVFAPARISTDFNFNRTSAIANVHFTRNDSALSVNGVRYTLKKGQNTIVMRGGKVTELDGPCLATQEAEETNTDTHHTQGDTRTPSDTRMESSVVRIEADISKDPVVSCTAEDTSKRDEDWELVLGSVERSKGSNPKTRFPDWRSFMRFRRK</sequence>
<evidence type="ECO:0000313" key="3">
    <source>
        <dbReference type="Proteomes" id="UP001164286"/>
    </source>
</evidence>
<evidence type="ECO:0000313" key="2">
    <source>
        <dbReference type="EMBL" id="KAI9631722.1"/>
    </source>
</evidence>
<reference evidence="2" key="1">
    <citation type="journal article" date="2022" name="G3 (Bethesda)">
        <title>High quality genome of the basidiomycete yeast Dioszegia hungarica PDD-24b-2 isolated from cloud water.</title>
        <authorList>
            <person name="Jarrige D."/>
            <person name="Haridas S."/>
            <person name="Bleykasten-Grosshans C."/>
            <person name="Joly M."/>
            <person name="Nadalig T."/>
            <person name="Sancelme M."/>
            <person name="Vuilleumier S."/>
            <person name="Grigoriev I.V."/>
            <person name="Amato P."/>
            <person name="Bringel F."/>
        </authorList>
    </citation>
    <scope>NUCLEOTIDE SEQUENCE</scope>
    <source>
        <strain evidence="2">PDD-24b-2</strain>
    </source>
</reference>
<organism evidence="2 3">
    <name type="scientific">Dioszegia hungarica</name>
    <dbReference type="NCBI Taxonomy" id="4972"/>
    <lineage>
        <taxon>Eukaryota</taxon>
        <taxon>Fungi</taxon>
        <taxon>Dikarya</taxon>
        <taxon>Basidiomycota</taxon>
        <taxon>Agaricomycotina</taxon>
        <taxon>Tremellomycetes</taxon>
        <taxon>Tremellales</taxon>
        <taxon>Bulleribasidiaceae</taxon>
        <taxon>Dioszegia</taxon>
    </lineage>
</organism>
<accession>A0AA38LPA5</accession>
<dbReference type="AlphaFoldDB" id="A0AA38LPA5"/>
<comment type="caution">
    <text evidence="2">The sequence shown here is derived from an EMBL/GenBank/DDBJ whole genome shotgun (WGS) entry which is preliminary data.</text>
</comment>
<dbReference type="EMBL" id="JAKWFO010000016">
    <property type="protein sequence ID" value="KAI9631722.1"/>
    <property type="molecule type" value="Genomic_DNA"/>
</dbReference>
<proteinExistence type="predicted"/>
<evidence type="ECO:0000256" key="1">
    <source>
        <dbReference type="SAM" id="MobiDB-lite"/>
    </source>
</evidence>
<protein>
    <submittedName>
        <fullName evidence="2">Uncharacterized protein</fullName>
    </submittedName>
</protein>
<keyword evidence="3" id="KW-1185">Reference proteome</keyword>
<gene>
    <name evidence="2" type="ORF">MKK02DRAFT_30729</name>
</gene>
<dbReference type="RefSeq" id="XP_052941499.1">
    <property type="nucleotide sequence ID" value="XM_053088119.1"/>
</dbReference>